<evidence type="ECO:0000259" key="1">
    <source>
        <dbReference type="Pfam" id="PF01926"/>
    </source>
</evidence>
<dbReference type="STRING" id="765440.A0A0C3FEW8"/>
<accession>A0A0C3FEW8</accession>
<name>A0A0C3FEW8_PILCF</name>
<dbReference type="HOGENOM" id="CLU_018003_0_1_1"/>
<dbReference type="InParanoid" id="A0A0C3FEW8"/>
<dbReference type="Proteomes" id="UP000054166">
    <property type="component" value="Unassembled WGS sequence"/>
</dbReference>
<proteinExistence type="predicted"/>
<dbReference type="CDD" id="cd00882">
    <property type="entry name" value="Ras_like_GTPase"/>
    <property type="match status" value="1"/>
</dbReference>
<dbReference type="InterPro" id="IPR006073">
    <property type="entry name" value="GTP-bd"/>
</dbReference>
<sequence length="227" mass="26002">MPPQKTNSDIIIPILGITGSGKSTFINTAIGTPVTAVGHELHSCTSRIEQFSVPHPRDRNRRVVFVDTPGFDDTYIDDEEILRLVAGWLARSYYEGMKIAGIIYLHEISQPRFETSRTSFFMLKKLCGDDRLKNVILATTKWGNIDEAVGRRREQQLSETYWKRMLVRGSRMARFMDTRESAWAIIDLVLDGDTVNFPKHSSQLEMVKYRPLSPTRRRKGLFGFLFG</sequence>
<dbReference type="SUPFAM" id="SSF52540">
    <property type="entry name" value="P-loop containing nucleoside triphosphate hydrolases"/>
    <property type="match status" value="1"/>
</dbReference>
<feature type="domain" description="G" evidence="1">
    <location>
        <begin position="14"/>
        <end position="76"/>
    </location>
</feature>
<dbReference type="InterPro" id="IPR027417">
    <property type="entry name" value="P-loop_NTPase"/>
</dbReference>
<dbReference type="Pfam" id="PF01926">
    <property type="entry name" value="MMR_HSR1"/>
    <property type="match status" value="1"/>
</dbReference>
<protein>
    <recommendedName>
        <fullName evidence="1">G domain-containing protein</fullName>
    </recommendedName>
</protein>
<gene>
    <name evidence="2" type="ORF">PILCRDRAFT_819831</name>
</gene>
<dbReference type="GO" id="GO:0005525">
    <property type="term" value="F:GTP binding"/>
    <property type="evidence" value="ECO:0007669"/>
    <property type="project" value="InterPro"/>
</dbReference>
<keyword evidence="3" id="KW-1185">Reference proteome</keyword>
<reference evidence="2 3" key="1">
    <citation type="submission" date="2014-04" db="EMBL/GenBank/DDBJ databases">
        <authorList>
            <consortium name="DOE Joint Genome Institute"/>
            <person name="Kuo A."/>
            <person name="Tarkka M."/>
            <person name="Buscot F."/>
            <person name="Kohler A."/>
            <person name="Nagy L.G."/>
            <person name="Floudas D."/>
            <person name="Copeland A."/>
            <person name="Barry K.W."/>
            <person name="Cichocki N."/>
            <person name="Veneault-Fourrey C."/>
            <person name="LaButti K."/>
            <person name="Lindquist E.A."/>
            <person name="Lipzen A."/>
            <person name="Lundell T."/>
            <person name="Morin E."/>
            <person name="Murat C."/>
            <person name="Sun H."/>
            <person name="Tunlid A."/>
            <person name="Henrissat B."/>
            <person name="Grigoriev I.V."/>
            <person name="Hibbett D.S."/>
            <person name="Martin F."/>
            <person name="Nordberg H.P."/>
            <person name="Cantor M.N."/>
            <person name="Hua S.X."/>
        </authorList>
    </citation>
    <scope>NUCLEOTIDE SEQUENCE [LARGE SCALE GENOMIC DNA]</scope>
    <source>
        <strain evidence="2 3">F 1598</strain>
    </source>
</reference>
<evidence type="ECO:0000313" key="2">
    <source>
        <dbReference type="EMBL" id="KIM83040.1"/>
    </source>
</evidence>
<dbReference type="Gene3D" id="3.40.50.300">
    <property type="entry name" value="P-loop containing nucleotide triphosphate hydrolases"/>
    <property type="match status" value="1"/>
</dbReference>
<dbReference type="OrthoDB" id="8954335at2759"/>
<dbReference type="EMBL" id="KN832992">
    <property type="protein sequence ID" value="KIM83040.1"/>
    <property type="molecule type" value="Genomic_DNA"/>
</dbReference>
<organism evidence="2 3">
    <name type="scientific">Piloderma croceum (strain F 1598)</name>
    <dbReference type="NCBI Taxonomy" id="765440"/>
    <lineage>
        <taxon>Eukaryota</taxon>
        <taxon>Fungi</taxon>
        <taxon>Dikarya</taxon>
        <taxon>Basidiomycota</taxon>
        <taxon>Agaricomycotina</taxon>
        <taxon>Agaricomycetes</taxon>
        <taxon>Agaricomycetidae</taxon>
        <taxon>Atheliales</taxon>
        <taxon>Atheliaceae</taxon>
        <taxon>Piloderma</taxon>
    </lineage>
</organism>
<reference evidence="3" key="2">
    <citation type="submission" date="2015-01" db="EMBL/GenBank/DDBJ databases">
        <title>Evolutionary Origins and Diversification of the Mycorrhizal Mutualists.</title>
        <authorList>
            <consortium name="DOE Joint Genome Institute"/>
            <consortium name="Mycorrhizal Genomics Consortium"/>
            <person name="Kohler A."/>
            <person name="Kuo A."/>
            <person name="Nagy L.G."/>
            <person name="Floudas D."/>
            <person name="Copeland A."/>
            <person name="Barry K.W."/>
            <person name="Cichocki N."/>
            <person name="Veneault-Fourrey C."/>
            <person name="LaButti K."/>
            <person name="Lindquist E.A."/>
            <person name="Lipzen A."/>
            <person name="Lundell T."/>
            <person name="Morin E."/>
            <person name="Murat C."/>
            <person name="Riley R."/>
            <person name="Ohm R."/>
            <person name="Sun H."/>
            <person name="Tunlid A."/>
            <person name="Henrissat B."/>
            <person name="Grigoriev I.V."/>
            <person name="Hibbett D.S."/>
            <person name="Martin F."/>
        </authorList>
    </citation>
    <scope>NUCLEOTIDE SEQUENCE [LARGE SCALE GENOMIC DNA]</scope>
    <source>
        <strain evidence="3">F 1598</strain>
    </source>
</reference>
<evidence type="ECO:0000313" key="3">
    <source>
        <dbReference type="Proteomes" id="UP000054166"/>
    </source>
</evidence>
<dbReference type="AlphaFoldDB" id="A0A0C3FEW8"/>